<name>A0A5R8MLM0_9GAMM</name>
<dbReference type="GO" id="GO:0003700">
    <property type="term" value="F:DNA-binding transcription factor activity"/>
    <property type="evidence" value="ECO:0007669"/>
    <property type="project" value="InterPro"/>
</dbReference>
<dbReference type="EMBL" id="VBUI01000003">
    <property type="protein sequence ID" value="TLF53061.1"/>
    <property type="molecule type" value="Genomic_DNA"/>
</dbReference>
<evidence type="ECO:0000256" key="3">
    <source>
        <dbReference type="ARBA" id="ARBA00023163"/>
    </source>
</evidence>
<dbReference type="SMART" id="SM00342">
    <property type="entry name" value="HTH_ARAC"/>
    <property type="match status" value="1"/>
</dbReference>
<dbReference type="InterPro" id="IPR018060">
    <property type="entry name" value="HTH_AraC"/>
</dbReference>
<dbReference type="OrthoDB" id="6003540at2"/>
<dbReference type="RefSeq" id="WP_138179342.1">
    <property type="nucleotide sequence ID" value="NZ_VBUI01000003.1"/>
</dbReference>
<dbReference type="PANTHER" id="PTHR46796:SF12">
    <property type="entry name" value="HTH-TYPE DNA-BINDING TRANSCRIPTIONAL ACTIVATOR EUTR"/>
    <property type="match status" value="1"/>
</dbReference>
<feature type="domain" description="HTH araC/xylS-type" evidence="4">
    <location>
        <begin position="223"/>
        <end position="323"/>
    </location>
</feature>
<dbReference type="PANTHER" id="PTHR46796">
    <property type="entry name" value="HTH-TYPE TRANSCRIPTIONAL ACTIVATOR RHAS-RELATED"/>
    <property type="match status" value="1"/>
</dbReference>
<sequence length="333" mass="37829">MTLAPQTSPRQRIATLIHEPDDACRWMRGINGPHELEVPRPHELAFRHEGTALGNVALGIIEYATRVNIRVDDLAHSYSISLPLSGEQHIEYARQEFASDTRVGAIISPNQPLHLNIGEDCRKQLARLSREAVHHRLGQLLGRRVTAPVIFDPRMPLEGHLGDWWKTVAHLQDLLGAEGSLCDLPEVWGNFENSLITSLLYAQPHNYSGELLGRQQERPGYLDQLDALMRESLDQPLTLEDLERASGISRERLYQDFHAHFGNAPIAYFRNLRFDWVKRRLEHAGPRESVSSIAMDCGFLQLGRFSKDYQKRFGERPSQAIGRFTSRGVAIQH</sequence>
<evidence type="ECO:0000313" key="5">
    <source>
        <dbReference type="EMBL" id="TLF53061.1"/>
    </source>
</evidence>
<dbReference type="Pfam" id="PF12833">
    <property type="entry name" value="HTH_18"/>
    <property type="match status" value="1"/>
</dbReference>
<comment type="caution">
    <text evidence="5">The sequence shown here is derived from an EMBL/GenBank/DDBJ whole genome shotgun (WGS) entry which is preliminary data.</text>
</comment>
<keyword evidence="3" id="KW-0804">Transcription</keyword>
<accession>A0A5R8MLM0</accession>
<organism evidence="5 6">
    <name type="scientific">Halomonas urmiana</name>
    <dbReference type="NCBI Taxonomy" id="490901"/>
    <lineage>
        <taxon>Bacteria</taxon>
        <taxon>Pseudomonadati</taxon>
        <taxon>Pseudomonadota</taxon>
        <taxon>Gammaproteobacteria</taxon>
        <taxon>Oceanospirillales</taxon>
        <taxon>Halomonadaceae</taxon>
        <taxon>Halomonas</taxon>
    </lineage>
</organism>
<dbReference type="AlphaFoldDB" id="A0A5R8MLM0"/>
<dbReference type="Pfam" id="PF14525">
    <property type="entry name" value="AraC_binding_2"/>
    <property type="match status" value="1"/>
</dbReference>
<reference evidence="5 6" key="1">
    <citation type="journal article" date="2007" name="Int. J. Syst. Evol. Microbiol.">
        <title>Halomonas saccharevitans sp. nov., Halomonas arcis sp. nov. and Halomonas subterranea sp. nov., halophilic bacteria isolated from hypersaline environments of China.</title>
        <authorList>
            <person name="Xu X.W."/>
            <person name="Wu Y.H."/>
            <person name="Zhou Z."/>
            <person name="Wang C.S."/>
            <person name="Zhou Y.G."/>
            <person name="Zhang H.B."/>
            <person name="Wang Y."/>
            <person name="Wu M."/>
        </authorList>
    </citation>
    <scope>NUCLEOTIDE SEQUENCE [LARGE SCALE GENOMIC DNA]</scope>
    <source>
        <strain evidence="5 6">TBZ3</strain>
    </source>
</reference>
<keyword evidence="6" id="KW-1185">Reference proteome</keyword>
<dbReference type="GO" id="GO:0043565">
    <property type="term" value="F:sequence-specific DNA binding"/>
    <property type="evidence" value="ECO:0007669"/>
    <property type="project" value="InterPro"/>
</dbReference>
<dbReference type="PROSITE" id="PS01124">
    <property type="entry name" value="HTH_ARAC_FAMILY_2"/>
    <property type="match status" value="1"/>
</dbReference>
<keyword evidence="2" id="KW-0238">DNA-binding</keyword>
<dbReference type="Proteomes" id="UP000306973">
    <property type="component" value="Unassembled WGS sequence"/>
</dbReference>
<evidence type="ECO:0000259" key="4">
    <source>
        <dbReference type="PROSITE" id="PS01124"/>
    </source>
</evidence>
<evidence type="ECO:0000256" key="2">
    <source>
        <dbReference type="ARBA" id="ARBA00023125"/>
    </source>
</evidence>
<dbReference type="Gene3D" id="1.10.10.60">
    <property type="entry name" value="Homeodomain-like"/>
    <property type="match status" value="1"/>
</dbReference>
<keyword evidence="1" id="KW-0805">Transcription regulation</keyword>
<dbReference type="InterPro" id="IPR050204">
    <property type="entry name" value="AraC_XylS_family_regulators"/>
</dbReference>
<dbReference type="InterPro" id="IPR035418">
    <property type="entry name" value="AraC-bd_2"/>
</dbReference>
<protein>
    <submittedName>
        <fullName evidence="5">AraC family transcriptional regulator</fullName>
    </submittedName>
</protein>
<evidence type="ECO:0000256" key="1">
    <source>
        <dbReference type="ARBA" id="ARBA00023015"/>
    </source>
</evidence>
<evidence type="ECO:0000313" key="6">
    <source>
        <dbReference type="Proteomes" id="UP000306973"/>
    </source>
</evidence>
<proteinExistence type="predicted"/>
<gene>
    <name evidence="5" type="ORF">FEI13_02890</name>
</gene>